<keyword evidence="4" id="KW-0812">Transmembrane</keyword>
<sequence length="588" mass="67225">MKTKSSIPVFIFVIIAYVLHEVFFQLEETEVIKIRCGQQLKGFVSNSRDGRKFFQFLGIPYAKPPVGELRFEPPQRAEKWTGILDATKYSSMCPQLSHIFQLPDGHEDCLFLNVNTPRLPKNGDRGKPLPVMVFFHGGLFVHGDGFLYRADYLMDEDVVLVLVHYRLNSFGFLNTGDDVVPGNMGLKDQVMSLKWVQENIKYFGGDRNQVTIFGQSAGASCVHLHVISPMSKGLFHRAISESGTALSPWSIRSNPAEQSARLARKLNCPTSSATDMVACLKKLSMQEIMYAHREMLESFLNPEILLRDSITIFVPTVECGNITADTFLPAHPLTMLKDGYFNKVPWLAGANGQDGAIVSIAAVRTEKSSQLMYDNAMDALPRILFMHSNENVTRLKDYYMTKQLDIRDEKSFNKFTDMITDRYYMNGLRDATRYQSPDAPVYLYIYNHKGKFRPQNAMIEVQRKYLPQLDVAGFLLKTIWYQHILGLEAPFYGVGHMDEVAMIFPLRFLSYVGQDHQDYEMSKSMVKLWTSFAHNKKTLKFRNVTWNPINPRMKSLKYLNLSLTPSIIEDPFTERYDLWASVHASPNL</sequence>
<comment type="caution">
    <text evidence="6">The sequence shown here is derived from an EMBL/GenBank/DDBJ whole genome shotgun (WGS) entry which is preliminary data.</text>
</comment>
<dbReference type="Pfam" id="PF00135">
    <property type="entry name" value="COesterase"/>
    <property type="match status" value="1"/>
</dbReference>
<dbReference type="PROSITE" id="PS00122">
    <property type="entry name" value="CARBOXYLESTERASE_B_1"/>
    <property type="match status" value="1"/>
</dbReference>
<feature type="transmembrane region" description="Helical" evidence="4">
    <location>
        <begin position="7"/>
        <end position="26"/>
    </location>
</feature>
<keyword evidence="4" id="KW-0472">Membrane</keyword>
<name>A0A8J2KS68_9HEXA</name>
<accession>A0A8J2KS68</accession>
<keyword evidence="1" id="KW-0719">Serine esterase</keyword>
<keyword evidence="2" id="KW-0325">Glycoprotein</keyword>
<dbReference type="EC" id="3.1.1.-" evidence="3"/>
<gene>
    <name evidence="6" type="ORF">AFUS01_LOCUS33020</name>
</gene>
<evidence type="ECO:0000313" key="6">
    <source>
        <dbReference type="EMBL" id="CAG7822767.1"/>
    </source>
</evidence>
<dbReference type="OrthoDB" id="19653at2759"/>
<dbReference type="PANTHER" id="PTHR11559">
    <property type="entry name" value="CARBOXYLESTERASE"/>
    <property type="match status" value="1"/>
</dbReference>
<keyword evidence="7" id="KW-1185">Reference proteome</keyword>
<proteinExistence type="inferred from homology"/>
<keyword evidence="4" id="KW-1133">Transmembrane helix</keyword>
<organism evidence="6 7">
    <name type="scientific">Allacma fusca</name>
    <dbReference type="NCBI Taxonomy" id="39272"/>
    <lineage>
        <taxon>Eukaryota</taxon>
        <taxon>Metazoa</taxon>
        <taxon>Ecdysozoa</taxon>
        <taxon>Arthropoda</taxon>
        <taxon>Hexapoda</taxon>
        <taxon>Collembola</taxon>
        <taxon>Symphypleona</taxon>
        <taxon>Sminthuridae</taxon>
        <taxon>Allacma</taxon>
    </lineage>
</organism>
<feature type="domain" description="Carboxylesterase type B" evidence="5">
    <location>
        <begin position="29"/>
        <end position="579"/>
    </location>
</feature>
<protein>
    <recommendedName>
        <fullName evidence="3">Carboxylic ester hydrolase</fullName>
        <ecNumber evidence="3">3.1.1.-</ecNumber>
    </recommendedName>
</protein>
<dbReference type="AlphaFoldDB" id="A0A8J2KS68"/>
<dbReference type="Proteomes" id="UP000708208">
    <property type="component" value="Unassembled WGS sequence"/>
</dbReference>
<evidence type="ECO:0000259" key="5">
    <source>
        <dbReference type="Pfam" id="PF00135"/>
    </source>
</evidence>
<dbReference type="InterPro" id="IPR002018">
    <property type="entry name" value="CarbesteraseB"/>
</dbReference>
<evidence type="ECO:0000256" key="3">
    <source>
        <dbReference type="RuleBase" id="RU361235"/>
    </source>
</evidence>
<reference evidence="6" key="1">
    <citation type="submission" date="2021-06" db="EMBL/GenBank/DDBJ databases">
        <authorList>
            <person name="Hodson N. C."/>
            <person name="Mongue J. A."/>
            <person name="Jaron S. K."/>
        </authorList>
    </citation>
    <scope>NUCLEOTIDE SEQUENCE</scope>
</reference>
<evidence type="ECO:0000256" key="2">
    <source>
        <dbReference type="ARBA" id="ARBA00023180"/>
    </source>
</evidence>
<dbReference type="InterPro" id="IPR050309">
    <property type="entry name" value="Type-B_Carboxylest/Lipase"/>
</dbReference>
<keyword evidence="3" id="KW-0378">Hydrolase</keyword>
<comment type="similarity">
    <text evidence="3">Belongs to the type-B carboxylesterase/lipase family.</text>
</comment>
<evidence type="ECO:0000313" key="7">
    <source>
        <dbReference type="Proteomes" id="UP000708208"/>
    </source>
</evidence>
<dbReference type="EMBL" id="CAJVCH010527369">
    <property type="protein sequence ID" value="CAG7822767.1"/>
    <property type="molecule type" value="Genomic_DNA"/>
</dbReference>
<evidence type="ECO:0000256" key="1">
    <source>
        <dbReference type="ARBA" id="ARBA00022487"/>
    </source>
</evidence>
<dbReference type="GO" id="GO:0052689">
    <property type="term" value="F:carboxylic ester hydrolase activity"/>
    <property type="evidence" value="ECO:0007669"/>
    <property type="project" value="UniProtKB-KW"/>
</dbReference>
<dbReference type="InterPro" id="IPR019826">
    <property type="entry name" value="Carboxylesterase_B_AS"/>
</dbReference>
<evidence type="ECO:0000256" key="4">
    <source>
        <dbReference type="SAM" id="Phobius"/>
    </source>
</evidence>